<evidence type="ECO:0000256" key="5">
    <source>
        <dbReference type="ARBA" id="ARBA00023136"/>
    </source>
</evidence>
<dbReference type="SUPFAM" id="SSF158442">
    <property type="entry name" value="DsbB-like"/>
    <property type="match status" value="1"/>
</dbReference>
<dbReference type="PANTHER" id="PTHR36570:SF3">
    <property type="entry name" value="DISULFIDE BOND FORMATION PROTEIN B"/>
    <property type="match status" value="1"/>
</dbReference>
<protein>
    <submittedName>
        <fullName evidence="7">Disulfide bond formation protein B</fullName>
    </submittedName>
</protein>
<dbReference type="EMBL" id="JABBNT010000004">
    <property type="protein sequence ID" value="NMM45852.1"/>
    <property type="molecule type" value="Genomic_DNA"/>
</dbReference>
<name>A0A7Y0E250_9PROT</name>
<keyword evidence="5 6" id="KW-0472">Membrane</keyword>
<keyword evidence="3 6" id="KW-0812">Transmembrane</keyword>
<comment type="caution">
    <text evidence="7">The sequence shown here is derived from an EMBL/GenBank/DDBJ whole genome shotgun (WGS) entry which is preliminary data.</text>
</comment>
<sequence>MTMMTFLTAPRRLPQAIVLVSAAILFTVNVFEYGFGYLPCQLCLYQRLPWWIALGIGCVALMTDGKRRDLATLLSILALIAIAVGAGIGFYHAGVEYKFWAGPSGCSGTQELSGGLAAAIQSVSEGPKGPSCGEPAWTLFGVSMAGYNFLVSLIVVVIGGLAAKKRLRTA</sequence>
<dbReference type="RefSeq" id="WP_169626227.1">
    <property type="nucleotide sequence ID" value="NZ_JABBNT010000004.1"/>
</dbReference>
<keyword evidence="2" id="KW-1003">Cell membrane</keyword>
<dbReference type="InterPro" id="IPR050183">
    <property type="entry name" value="DsbB"/>
</dbReference>
<dbReference type="AlphaFoldDB" id="A0A7Y0E250"/>
<dbReference type="InterPro" id="IPR003752">
    <property type="entry name" value="DiS_bond_form_DsbB/BdbC"/>
</dbReference>
<reference evidence="7 8" key="1">
    <citation type="submission" date="2020-04" db="EMBL/GenBank/DDBJ databases">
        <title>Rhodospirillaceae bacterium KN72 isolated from deep sea.</title>
        <authorList>
            <person name="Zhang D.-C."/>
        </authorList>
    </citation>
    <scope>NUCLEOTIDE SEQUENCE [LARGE SCALE GENOMIC DNA]</scope>
    <source>
        <strain evidence="7 8">KN72</strain>
    </source>
</reference>
<dbReference type="Gene3D" id="1.20.1550.10">
    <property type="entry name" value="DsbB-like"/>
    <property type="match status" value="1"/>
</dbReference>
<evidence type="ECO:0000256" key="2">
    <source>
        <dbReference type="ARBA" id="ARBA00022475"/>
    </source>
</evidence>
<evidence type="ECO:0000256" key="4">
    <source>
        <dbReference type="ARBA" id="ARBA00022989"/>
    </source>
</evidence>
<evidence type="ECO:0000313" key="7">
    <source>
        <dbReference type="EMBL" id="NMM45852.1"/>
    </source>
</evidence>
<dbReference type="Pfam" id="PF02600">
    <property type="entry name" value="DsbB"/>
    <property type="match status" value="1"/>
</dbReference>
<evidence type="ECO:0000256" key="1">
    <source>
        <dbReference type="ARBA" id="ARBA00004651"/>
    </source>
</evidence>
<feature type="transmembrane region" description="Helical" evidence="6">
    <location>
        <begin position="145"/>
        <end position="163"/>
    </location>
</feature>
<evidence type="ECO:0000313" key="8">
    <source>
        <dbReference type="Proteomes" id="UP000539372"/>
    </source>
</evidence>
<dbReference type="InterPro" id="IPR024199">
    <property type="entry name" value="Uncharacterised_DsbB"/>
</dbReference>
<comment type="subcellular location">
    <subcellularLocation>
        <location evidence="1">Cell membrane</location>
        <topology evidence="1">Multi-pass membrane protein</topology>
    </subcellularLocation>
</comment>
<evidence type="ECO:0000256" key="3">
    <source>
        <dbReference type="ARBA" id="ARBA00022692"/>
    </source>
</evidence>
<gene>
    <name evidence="7" type="ORF">HH303_15250</name>
</gene>
<proteinExistence type="predicted"/>
<keyword evidence="8" id="KW-1185">Reference proteome</keyword>
<dbReference type="PANTHER" id="PTHR36570">
    <property type="entry name" value="DISULFIDE BOND FORMATION PROTEIN B"/>
    <property type="match status" value="1"/>
</dbReference>
<dbReference type="PIRSF" id="PIRSF033913">
    <property type="entry name" value="S-S_format_DsbB"/>
    <property type="match status" value="1"/>
</dbReference>
<dbReference type="GO" id="GO:0015035">
    <property type="term" value="F:protein-disulfide reductase activity"/>
    <property type="evidence" value="ECO:0007669"/>
    <property type="project" value="InterPro"/>
</dbReference>
<organism evidence="7 8">
    <name type="scientific">Pacificispira spongiicola</name>
    <dbReference type="NCBI Taxonomy" id="2729598"/>
    <lineage>
        <taxon>Bacteria</taxon>
        <taxon>Pseudomonadati</taxon>
        <taxon>Pseudomonadota</taxon>
        <taxon>Alphaproteobacteria</taxon>
        <taxon>Rhodospirillales</taxon>
        <taxon>Rhodospirillaceae</taxon>
        <taxon>Pacificispira</taxon>
    </lineage>
</organism>
<keyword evidence="4 6" id="KW-1133">Transmembrane helix</keyword>
<dbReference type="InterPro" id="IPR023380">
    <property type="entry name" value="DsbB-like_sf"/>
</dbReference>
<evidence type="ECO:0000256" key="6">
    <source>
        <dbReference type="SAM" id="Phobius"/>
    </source>
</evidence>
<dbReference type="GO" id="GO:0006457">
    <property type="term" value="P:protein folding"/>
    <property type="evidence" value="ECO:0007669"/>
    <property type="project" value="InterPro"/>
</dbReference>
<feature type="transmembrane region" description="Helical" evidence="6">
    <location>
        <begin position="70"/>
        <end position="93"/>
    </location>
</feature>
<dbReference type="GO" id="GO:0005886">
    <property type="term" value="C:plasma membrane"/>
    <property type="evidence" value="ECO:0007669"/>
    <property type="project" value="UniProtKB-SubCell"/>
</dbReference>
<dbReference type="Proteomes" id="UP000539372">
    <property type="component" value="Unassembled WGS sequence"/>
</dbReference>
<accession>A0A7Y0E250</accession>